<evidence type="ECO:0000313" key="2">
    <source>
        <dbReference type="Proteomes" id="UP000694723"/>
    </source>
</evidence>
<sequence length="112" mass="13427">MQNKTVLRYHLPLFRIAIINSSTNNKCWRGYREKGTPLHHWWVCKLVEPLWKTVRRYLRKLNAQLPYDPTIPVLGIYTDKTFIQKDTRTRVFIIALFTIAKIQKQPKMSVDR</sequence>
<name>A0A8D1UGL5_PIG</name>
<reference evidence="1" key="1">
    <citation type="submission" date="2025-08" db="UniProtKB">
        <authorList>
            <consortium name="Ensembl"/>
        </authorList>
    </citation>
    <scope>IDENTIFICATION</scope>
</reference>
<evidence type="ECO:0000313" key="1">
    <source>
        <dbReference type="Ensembl" id="ENSSSCP00060002454.1"/>
    </source>
</evidence>
<dbReference type="AlphaFoldDB" id="A0A8D1UGL5"/>
<organism evidence="1 2">
    <name type="scientific">Sus scrofa</name>
    <name type="common">Pig</name>
    <dbReference type="NCBI Taxonomy" id="9823"/>
    <lineage>
        <taxon>Eukaryota</taxon>
        <taxon>Metazoa</taxon>
        <taxon>Chordata</taxon>
        <taxon>Craniata</taxon>
        <taxon>Vertebrata</taxon>
        <taxon>Euteleostomi</taxon>
        <taxon>Mammalia</taxon>
        <taxon>Eutheria</taxon>
        <taxon>Laurasiatheria</taxon>
        <taxon>Artiodactyla</taxon>
        <taxon>Suina</taxon>
        <taxon>Suidae</taxon>
        <taxon>Sus</taxon>
    </lineage>
</organism>
<proteinExistence type="predicted"/>
<dbReference type="Proteomes" id="UP000694723">
    <property type="component" value="Unplaced"/>
</dbReference>
<accession>A0A8D1UGL5</accession>
<dbReference type="Ensembl" id="ENSSSCT00060006976.1">
    <property type="protein sequence ID" value="ENSSSCP00060002454.1"/>
    <property type="gene ID" value="ENSSSCG00060005539.1"/>
</dbReference>
<protein>
    <submittedName>
        <fullName evidence="1">Uncharacterized protein</fullName>
    </submittedName>
</protein>